<reference evidence="1 2" key="1">
    <citation type="journal article" date="2023" name="Nat. Microbiol.">
        <title>A compendium of viruses from methanogenic archaea reveals their diversity and adaptations to the gut environment.</title>
        <authorList>
            <person name="Medvedeva S."/>
            <person name="Borrel G."/>
            <person name="Krupovic M."/>
            <person name="Gribaldo S."/>
        </authorList>
    </citation>
    <scope>NUCLEOTIDE SEQUENCE [LARGE SCALE GENOMIC DNA]</scope>
</reference>
<protein>
    <submittedName>
        <fullName evidence="1">Uncharacterized protein</fullName>
    </submittedName>
</protein>
<keyword evidence="2" id="KW-1185">Reference proteome</keyword>
<dbReference type="GO" id="GO:0008270">
    <property type="term" value="F:zinc ion binding"/>
    <property type="evidence" value="ECO:0007669"/>
    <property type="project" value="InterPro"/>
</dbReference>
<sequence length="316" mass="36935">MIYLIWMVLQMNYSQLFKDKQHTITIRHRDKDYAEQRKNWNSKIFEKTLQNQDDNSDIYITKYPKNRMVECIILDFDSEDIAVAFQDVERLKNKLTLEGHNCVIVESGNKGYHLYIQISPVLFANAEDEQRGIKDWNKFFSEFVHCLIFSTSLQESHLELSTLDDVNTNAGLTGNIRLIGSKHPSSHKTCRIIEGSFKGMQEPTEKQHRALRYAHSKCEIVELNKKRRIKKLKIDGLSDPIQANDLREVLPQLFGEEIKVYDRGYGYMKCPWHNDEKPSLLTTRHWFSCSACGEKGNIWTLKKKGLVEFDENGRII</sequence>
<dbReference type="GO" id="GO:0006260">
    <property type="term" value="P:DNA replication"/>
    <property type="evidence" value="ECO:0007669"/>
    <property type="project" value="InterPro"/>
</dbReference>
<dbReference type="GeneID" id="300198838"/>
<organism evidence="1 2">
    <name type="scientific">Caudoviricetes sp. vir249</name>
    <dbReference type="NCBI Taxonomy" id="3068355"/>
    <lineage>
        <taxon>Viruses</taxon>
        <taxon>Duplodnaviria</taxon>
        <taxon>Heunggongvirae</taxon>
        <taxon>Uroviricota</taxon>
        <taxon>Caudoviricetes</taxon>
    </lineage>
</organism>
<dbReference type="Gene3D" id="3.90.580.10">
    <property type="entry name" value="Zinc finger, CHC2-type domain"/>
    <property type="match status" value="1"/>
</dbReference>
<dbReference type="GO" id="GO:0003677">
    <property type="term" value="F:DNA binding"/>
    <property type="evidence" value="ECO:0007669"/>
    <property type="project" value="InterPro"/>
</dbReference>
<evidence type="ECO:0000313" key="2">
    <source>
        <dbReference type="Proteomes" id="UP001303695"/>
    </source>
</evidence>
<proteinExistence type="predicted"/>
<accession>A0AA86XS06</accession>
<dbReference type="InterPro" id="IPR036977">
    <property type="entry name" value="DNA_primase_Znf_CHC2"/>
</dbReference>
<name>A0AA86XS06_9CAUD</name>
<dbReference type="Proteomes" id="UP001303695">
    <property type="component" value="Segment"/>
</dbReference>
<dbReference type="RefSeq" id="YP_013605287.1">
    <property type="nucleotide sequence ID" value="NC_133254.1"/>
</dbReference>
<dbReference type="SUPFAM" id="SSF57783">
    <property type="entry name" value="Zinc beta-ribbon"/>
    <property type="match status" value="1"/>
</dbReference>
<dbReference type="SUPFAM" id="SSF56747">
    <property type="entry name" value="Prim-pol domain"/>
    <property type="match status" value="1"/>
</dbReference>
<gene>
    <name evidence="1" type="ORF">vir249_00062</name>
</gene>
<evidence type="ECO:0000313" key="1">
    <source>
        <dbReference type="EMBL" id="DBA35507.1"/>
    </source>
</evidence>
<dbReference type="EMBL" id="BK063678">
    <property type="protein sequence ID" value="DBA35507.1"/>
    <property type="molecule type" value="Genomic_DNA"/>
</dbReference>